<evidence type="ECO:0000259" key="10">
    <source>
        <dbReference type="Pfam" id="PF10659"/>
    </source>
</evidence>
<name>A0A1J0R9M2_9TRYP</name>
<keyword evidence="4" id="KW-0336">GPI-anchor</keyword>
<dbReference type="GO" id="GO:0098552">
    <property type="term" value="C:side of membrane"/>
    <property type="evidence" value="ECO:0007669"/>
    <property type="project" value="UniProtKB-KW"/>
</dbReference>
<reference evidence="11" key="1">
    <citation type="submission" date="2016-08" db="EMBL/GenBank/DDBJ databases">
        <title>VSG repertoire of Trypanosoma brucei EATRO 1125.</title>
        <authorList>
            <person name="Cross G.A."/>
        </authorList>
    </citation>
    <scope>NUCLEOTIDE SEQUENCE</scope>
    <source>
        <strain evidence="11">EATRO 1125</strain>
    </source>
</reference>
<evidence type="ECO:0000256" key="6">
    <source>
        <dbReference type="ARBA" id="ARBA00023180"/>
    </source>
</evidence>
<dbReference type="VEuPathDB" id="TriTrypDB:Tb11.v5.0449"/>
<evidence type="ECO:0000256" key="4">
    <source>
        <dbReference type="ARBA" id="ARBA00022622"/>
    </source>
</evidence>
<dbReference type="VEuPathDB" id="TriTrypDB:Tb427_000789400"/>
<evidence type="ECO:0000259" key="9">
    <source>
        <dbReference type="Pfam" id="PF00913"/>
    </source>
</evidence>
<keyword evidence="5" id="KW-0472">Membrane</keyword>
<dbReference type="GO" id="GO:0005886">
    <property type="term" value="C:plasma membrane"/>
    <property type="evidence" value="ECO:0007669"/>
    <property type="project" value="UniProtKB-SubCell"/>
</dbReference>
<feature type="signal peptide" evidence="8">
    <location>
        <begin position="1"/>
        <end position="26"/>
    </location>
</feature>
<comment type="subcellular location">
    <subcellularLocation>
        <location evidence="2">Cell membrane</location>
        <topology evidence="2">Lipid-anchor</topology>
        <topology evidence="2">GPI-anchor</topology>
    </subcellularLocation>
</comment>
<dbReference type="SUPFAM" id="SSF58087">
    <property type="entry name" value="Variant surface glycoprotein (N-terminal domain)"/>
    <property type="match status" value="1"/>
</dbReference>
<protein>
    <submittedName>
        <fullName evidence="11">Variant surface glycoprotein 1125.4089</fullName>
    </submittedName>
</protein>
<dbReference type="VEuPathDB" id="TriTrypDB:Tbg972.9.640"/>
<dbReference type="InterPro" id="IPR001812">
    <property type="entry name" value="Trypano_VSG_A_N_dom"/>
</dbReference>
<accession>A0A1J0R9M2</accession>
<dbReference type="AlphaFoldDB" id="A0A1J0R9M2"/>
<feature type="domain" description="Trypanosome variant surface glycoprotein A-type N-terminal" evidence="9">
    <location>
        <begin position="11"/>
        <end position="371"/>
    </location>
</feature>
<evidence type="ECO:0000256" key="7">
    <source>
        <dbReference type="ARBA" id="ARBA00023288"/>
    </source>
</evidence>
<feature type="chain" id="PRO_5013266724" evidence="8">
    <location>
        <begin position="27"/>
        <end position="519"/>
    </location>
</feature>
<dbReference type="Pfam" id="PF10659">
    <property type="entry name" value="Trypan_glycop_C"/>
    <property type="match status" value="1"/>
</dbReference>
<dbReference type="InterPro" id="IPR019609">
    <property type="entry name" value="Variant_surf_glycoprt_trypan_C"/>
</dbReference>
<keyword evidence="6" id="KW-0325">Glycoprotein</keyword>
<organism evidence="11">
    <name type="scientific">Trypanosoma brucei</name>
    <dbReference type="NCBI Taxonomy" id="5691"/>
    <lineage>
        <taxon>Eukaryota</taxon>
        <taxon>Discoba</taxon>
        <taxon>Euglenozoa</taxon>
        <taxon>Kinetoplastea</taxon>
        <taxon>Metakinetoplastina</taxon>
        <taxon>Trypanosomatida</taxon>
        <taxon>Trypanosomatidae</taxon>
        <taxon>Trypanosoma</taxon>
    </lineage>
</organism>
<evidence type="ECO:0000256" key="5">
    <source>
        <dbReference type="ARBA" id="ARBA00023136"/>
    </source>
</evidence>
<proteinExistence type="predicted"/>
<keyword evidence="8" id="KW-0732">Signal</keyword>
<evidence type="ECO:0000313" key="11">
    <source>
        <dbReference type="EMBL" id="APD74621.1"/>
    </source>
</evidence>
<comment type="function">
    <text evidence="1">VSG forms a coat on the surface of the parasite. The trypanosome evades the immune response of the host by expressing a series of antigenically distinct VSGs from an estimated 1000 VSG genes.</text>
</comment>
<dbReference type="Gene3D" id="3.90.150.10">
    <property type="entry name" value="Variant Surface Glycoprotein, subunit A domain 1"/>
    <property type="match status" value="1"/>
</dbReference>
<evidence type="ECO:0000256" key="8">
    <source>
        <dbReference type="SAM" id="SignalP"/>
    </source>
</evidence>
<dbReference type="GO" id="GO:0042783">
    <property type="term" value="P:symbiont-mediated evasion of host immune response"/>
    <property type="evidence" value="ECO:0007669"/>
    <property type="project" value="InterPro"/>
</dbReference>
<feature type="domain" description="Trypanosome variant surface glycoprotein C-terminal" evidence="10">
    <location>
        <begin position="404"/>
        <end position="518"/>
    </location>
</feature>
<dbReference type="Pfam" id="PF00913">
    <property type="entry name" value="Trypan_glycop"/>
    <property type="match status" value="1"/>
</dbReference>
<keyword evidence="7" id="KW-0449">Lipoprotein</keyword>
<dbReference type="Gene3D" id="1.10.470.10">
    <property type="entry name" value="Variant Surface Glycoprotein, subunit A, domain 2"/>
    <property type="match status" value="1"/>
</dbReference>
<evidence type="ECO:0000256" key="2">
    <source>
        <dbReference type="ARBA" id="ARBA00004609"/>
    </source>
</evidence>
<sequence length="519" mass="56013">MRLVAAFTQALLMMIVNSQKASPAAGDGMNHGSWTKICGLANKLAKVPKAATTKLTETVQLAQRLRHTATRCAIFAMQAKDEEKARQARLLQVFFATRAAKALAALTTGSIDKAVKATSSAEYFHGRLTEFLTIASHTVTGGKGCLLDGSNRGHYHATKLQGAGGVTCDLTATIDITGDYSLDLTNNNGFANSIVPGNAKSHQSTPTKECPLFEAHNSNGLAEQGALAQPAKLAMGLITVSNSNSELTILDLNQAKSQTAGDNKAWNELYNTIEGLKELNPRAHDNSTISETTEDLQAAVLQLIHGTSDKGSLKLDDEVKKAFKEPVKDKIQPLIHEVYSYKLKVKIINNGDETELRAVTDPGKLAAILAFCEKEEVELISKLRKDLTVARLSASNNNLGEQECNKIKDANECNDKPFCSYNSTETEEDKKCKFNATKSTTNSVPVTQSQTGGTETTATSDRCTKHKDKANCEKENDGQKPGEKAHCGWIEETCKDSSILLNKQFALSVASAAFVALLF</sequence>
<evidence type="ECO:0000256" key="3">
    <source>
        <dbReference type="ARBA" id="ARBA00022475"/>
    </source>
</evidence>
<dbReference type="VEuPathDB" id="TriTrypDB:Tb1125.7.6540"/>
<evidence type="ECO:0000256" key="1">
    <source>
        <dbReference type="ARBA" id="ARBA00002523"/>
    </source>
</evidence>
<dbReference type="EMBL" id="KX700665">
    <property type="protein sequence ID" value="APD74621.1"/>
    <property type="molecule type" value="Genomic_DNA"/>
</dbReference>
<dbReference type="Gene3D" id="3.30.1680.30">
    <property type="match status" value="1"/>
</dbReference>
<keyword evidence="3" id="KW-1003">Cell membrane</keyword>